<dbReference type="EMBL" id="FTNI01000005">
    <property type="protein sequence ID" value="SIR04677.1"/>
    <property type="molecule type" value="Genomic_DNA"/>
</dbReference>
<feature type="domain" description="Putative zinc-finger" evidence="4">
    <location>
        <begin position="7"/>
        <end position="35"/>
    </location>
</feature>
<keyword evidence="2" id="KW-0804">Transcription</keyword>
<proteinExistence type="predicted"/>
<evidence type="ECO:0000256" key="3">
    <source>
        <dbReference type="SAM" id="Phobius"/>
    </source>
</evidence>
<reference evidence="6" key="1">
    <citation type="submission" date="2017-01" db="EMBL/GenBank/DDBJ databases">
        <authorList>
            <person name="Varghese N."/>
            <person name="Submissions S."/>
        </authorList>
    </citation>
    <scope>NUCLEOTIDE SEQUENCE [LARGE SCALE GENOMIC DNA]</scope>
    <source>
        <strain evidence="6">ATCC 12950</strain>
    </source>
</reference>
<dbReference type="Pfam" id="PF13490">
    <property type="entry name" value="zf-HC2"/>
    <property type="match status" value="1"/>
</dbReference>
<feature type="transmembrane region" description="Helical" evidence="3">
    <location>
        <begin position="212"/>
        <end position="233"/>
    </location>
</feature>
<evidence type="ECO:0000259" key="4">
    <source>
        <dbReference type="Pfam" id="PF13490"/>
    </source>
</evidence>
<keyword evidence="5" id="KW-0862">Zinc</keyword>
<keyword evidence="5" id="KW-0479">Metal-binding</keyword>
<dbReference type="GO" id="GO:0008270">
    <property type="term" value="F:zinc ion binding"/>
    <property type="evidence" value="ECO:0007669"/>
    <property type="project" value="UniProtKB-KW"/>
</dbReference>
<dbReference type="Gene3D" id="1.10.10.1320">
    <property type="entry name" value="Anti-sigma factor, zinc-finger domain"/>
    <property type="match status" value="1"/>
</dbReference>
<sequence>MTHPTHQLPAYAAGHLTGAAAAAVTAHLAGCPACATQARAWHATATAVHDTTARVAPPSPGILTAIRRRLATTPGTTPGLATTRPVPTYRRDIGTRPLHRALGILTRQRTLIRWPVWTLAAALIAGGAILAALAPTRHAAQILAMTVPLAAALAVAGACGTDNDPPAELAAALPTPPRVVLLARLTLVLTATVTAGLLATLALTALTPGGGAAGLVTAWFGPLVPLSATSFALSVLYRPSAGVTTALALWLARALSTGQTAPTGLSPAVLRLVDPLWTPGPAVLTAAAAVVATTFLLSPRLPRSRHARHIWR</sequence>
<name>A0A1N6XQT2_9ACTN</name>
<organism evidence="5 6">
    <name type="scientific">Microbispora rosea</name>
    <dbReference type="NCBI Taxonomy" id="58117"/>
    <lineage>
        <taxon>Bacteria</taxon>
        <taxon>Bacillati</taxon>
        <taxon>Actinomycetota</taxon>
        <taxon>Actinomycetes</taxon>
        <taxon>Streptosporangiales</taxon>
        <taxon>Streptosporangiaceae</taxon>
        <taxon>Microbispora</taxon>
    </lineage>
</organism>
<feature type="transmembrane region" description="Helical" evidence="3">
    <location>
        <begin position="114"/>
        <end position="134"/>
    </location>
</feature>
<keyword evidence="6" id="KW-1185">Reference proteome</keyword>
<dbReference type="Proteomes" id="UP000186096">
    <property type="component" value="Unassembled WGS sequence"/>
</dbReference>
<keyword evidence="5" id="KW-0863">Zinc-finger</keyword>
<evidence type="ECO:0000256" key="2">
    <source>
        <dbReference type="ARBA" id="ARBA00023163"/>
    </source>
</evidence>
<evidence type="ECO:0000313" key="6">
    <source>
        <dbReference type="Proteomes" id="UP000186096"/>
    </source>
</evidence>
<protein>
    <submittedName>
        <fullName evidence="5">Putative zinc-finger</fullName>
    </submittedName>
</protein>
<dbReference type="InterPro" id="IPR027383">
    <property type="entry name" value="Znf_put"/>
</dbReference>
<keyword evidence="3" id="KW-1133">Transmembrane helix</keyword>
<dbReference type="InterPro" id="IPR041916">
    <property type="entry name" value="Anti_sigma_zinc_sf"/>
</dbReference>
<keyword evidence="1" id="KW-0805">Transcription regulation</keyword>
<evidence type="ECO:0000256" key="1">
    <source>
        <dbReference type="ARBA" id="ARBA00023015"/>
    </source>
</evidence>
<feature type="transmembrane region" description="Helical" evidence="3">
    <location>
        <begin position="181"/>
        <end position="206"/>
    </location>
</feature>
<keyword evidence="3" id="KW-0812">Transmembrane</keyword>
<keyword evidence="3" id="KW-0472">Membrane</keyword>
<dbReference type="STRING" id="58117.SAMN05421833_105249"/>
<feature type="transmembrane region" description="Helical" evidence="3">
    <location>
        <begin position="276"/>
        <end position="298"/>
    </location>
</feature>
<evidence type="ECO:0000313" key="5">
    <source>
        <dbReference type="EMBL" id="SIR04677.1"/>
    </source>
</evidence>
<gene>
    <name evidence="5" type="ORF">SAMN05421833_105249</name>
</gene>
<feature type="transmembrane region" description="Helical" evidence="3">
    <location>
        <begin position="140"/>
        <end position="160"/>
    </location>
</feature>
<accession>A0A1N6XQT2</accession>
<dbReference type="RefSeq" id="WP_076434250.1">
    <property type="nucleotide sequence ID" value="NZ_FTNI01000005.1"/>
</dbReference>
<dbReference type="OrthoDB" id="3393311at2"/>
<dbReference type="AlphaFoldDB" id="A0A1N6XQT2"/>